<dbReference type="InterPro" id="IPR051397">
    <property type="entry name" value="Zn-ADH-like_protein"/>
</dbReference>
<evidence type="ECO:0000313" key="2">
    <source>
        <dbReference type="EMBL" id="GGI93272.1"/>
    </source>
</evidence>
<comment type="caution">
    <text evidence="2">The sequence shown here is derived from an EMBL/GenBank/DDBJ whole genome shotgun (WGS) entry which is preliminary data.</text>
</comment>
<reference evidence="2" key="4">
    <citation type="submission" date="2023-08" db="EMBL/GenBank/DDBJ databases">
        <authorList>
            <person name="Sun Q."/>
            <person name="Zhou Y."/>
        </authorList>
    </citation>
    <scope>NUCLEOTIDE SEQUENCE</scope>
    <source>
        <strain evidence="3">CGMCC 1.8884</strain>
        <strain evidence="2">CGMCC 1.8885</strain>
    </source>
</reference>
<dbReference type="Pfam" id="PF08240">
    <property type="entry name" value="ADH_N"/>
    <property type="match status" value="1"/>
</dbReference>
<proteinExistence type="predicted"/>
<dbReference type="EMBL" id="BMLZ01000059">
    <property type="protein sequence ID" value="GGP31245.1"/>
    <property type="molecule type" value="Genomic_DNA"/>
</dbReference>
<dbReference type="GeneID" id="59165432"/>
<dbReference type="InterPro" id="IPR036291">
    <property type="entry name" value="NAD(P)-bd_dom_sf"/>
</dbReference>
<sequence length="327" mass="33935">MSYAVYVERFGGPEVLRWRSQPDPSPAPLAGQVHLEISHTSVNYADVLARQGRGDKAGTLPFIPGLDALGSVTALDENVQNLTLGQRVACFPLGGSYAEALVAPAHLCFPVPAGVPDAAAASLTTLVTAYNVVHHAGRVQPGETVLVHAAAGGVGHLAVQLARLAGAARIVGVVSGPQRADFVRGLGADEVVDRRQADFAERVRAVTDGRGADVILDSVGGETAERGLGVLAPFGRLVLYGHASGEEARLPSKPLHRQSKSVIGYSSGHHRQGRPEVVQQAAARAFDLVAAGQLRVQVGAEFALADAAQAHALVEGGDVLGRVLLRA</sequence>
<dbReference type="PROSITE" id="PS01162">
    <property type="entry name" value="QOR_ZETA_CRYSTAL"/>
    <property type="match status" value="1"/>
</dbReference>
<dbReference type="EMBL" id="BMMA01000050">
    <property type="protein sequence ID" value="GGI93272.1"/>
    <property type="molecule type" value="Genomic_DNA"/>
</dbReference>
<reference evidence="4" key="3">
    <citation type="journal article" date="2019" name="Int. J. Syst. Evol. Microbiol.">
        <title>The Global Catalogue of Microorganisms (GCM) 10K type strain sequencing project: providing services to taxonomists for standard genome sequencing and annotation.</title>
        <authorList>
            <consortium name="The Broad Institute Genomics Platform"/>
            <consortium name="The Broad Institute Genome Sequencing Center for Infectious Disease"/>
            <person name="Wu L."/>
            <person name="Ma J."/>
        </authorList>
    </citation>
    <scope>NUCLEOTIDE SEQUENCE [LARGE SCALE GENOMIC DNA]</scope>
    <source>
        <strain evidence="4">CGMCC 1.8884</strain>
    </source>
</reference>
<evidence type="ECO:0000313" key="3">
    <source>
        <dbReference type="EMBL" id="GGP31245.1"/>
    </source>
</evidence>
<reference evidence="3" key="1">
    <citation type="journal article" date="2014" name="Int. J. Syst. Evol. Microbiol.">
        <title>Complete genome of a new Firmicutes species belonging to the dominant human colonic microbiota ('Ruminococcus bicirculans') reveals two chromosomes and a selective capacity to utilize plant glucans.</title>
        <authorList>
            <consortium name="NISC Comparative Sequencing Program"/>
            <person name="Wegmann U."/>
            <person name="Louis P."/>
            <person name="Goesmann A."/>
            <person name="Henrissat B."/>
            <person name="Duncan S.H."/>
            <person name="Flint H.J."/>
        </authorList>
    </citation>
    <scope>NUCLEOTIDE SEQUENCE</scope>
    <source>
        <strain evidence="3">CGMCC 1.8884</strain>
    </source>
</reference>
<dbReference type="PANTHER" id="PTHR43677:SF4">
    <property type="entry name" value="QUINONE OXIDOREDUCTASE-LIKE PROTEIN 2"/>
    <property type="match status" value="1"/>
</dbReference>
<dbReference type="CDD" id="cd08241">
    <property type="entry name" value="QOR1"/>
    <property type="match status" value="1"/>
</dbReference>
<dbReference type="InterPro" id="IPR020843">
    <property type="entry name" value="ER"/>
</dbReference>
<evidence type="ECO:0000313" key="4">
    <source>
        <dbReference type="Proteomes" id="UP000630135"/>
    </source>
</evidence>
<dbReference type="SUPFAM" id="SSF50129">
    <property type="entry name" value="GroES-like"/>
    <property type="match status" value="1"/>
</dbReference>
<accession>A0AAV4KAW6</accession>
<evidence type="ECO:0000313" key="5">
    <source>
        <dbReference type="Proteomes" id="UP000652720"/>
    </source>
</evidence>
<dbReference type="InterPro" id="IPR013149">
    <property type="entry name" value="ADH-like_C"/>
</dbReference>
<dbReference type="Gene3D" id="3.40.50.720">
    <property type="entry name" value="NAD(P)-binding Rossmann-like Domain"/>
    <property type="match status" value="1"/>
</dbReference>
<name>A0AAV4KAW6_9DEIO</name>
<organism evidence="2 5">
    <name type="scientific">Deinococcus wulumuqiensis</name>
    <dbReference type="NCBI Taxonomy" id="980427"/>
    <lineage>
        <taxon>Bacteria</taxon>
        <taxon>Thermotogati</taxon>
        <taxon>Deinococcota</taxon>
        <taxon>Deinococci</taxon>
        <taxon>Deinococcales</taxon>
        <taxon>Deinococcaceae</taxon>
        <taxon>Deinococcus</taxon>
    </lineage>
</organism>
<dbReference type="InterPro" id="IPR011032">
    <property type="entry name" value="GroES-like_sf"/>
</dbReference>
<dbReference type="Pfam" id="PF00107">
    <property type="entry name" value="ADH_zinc_N"/>
    <property type="match status" value="1"/>
</dbReference>
<dbReference type="GO" id="GO:0008270">
    <property type="term" value="F:zinc ion binding"/>
    <property type="evidence" value="ECO:0007669"/>
    <property type="project" value="InterPro"/>
</dbReference>
<dbReference type="InterPro" id="IPR002364">
    <property type="entry name" value="Quin_OxRdtase/zeta-crystal_CS"/>
</dbReference>
<dbReference type="SMART" id="SM00829">
    <property type="entry name" value="PKS_ER"/>
    <property type="match status" value="1"/>
</dbReference>
<dbReference type="RefSeq" id="WP_017871537.1">
    <property type="nucleotide sequence ID" value="NZ_BMLZ01000059.1"/>
</dbReference>
<gene>
    <name evidence="2" type="primary">qor</name>
    <name evidence="3" type="ORF">GCM10008021_28960</name>
    <name evidence="2" type="ORF">GCM10010914_29770</name>
</gene>
<dbReference type="SUPFAM" id="SSF51735">
    <property type="entry name" value="NAD(P)-binding Rossmann-fold domains"/>
    <property type="match status" value="1"/>
</dbReference>
<evidence type="ECO:0000259" key="1">
    <source>
        <dbReference type="SMART" id="SM00829"/>
    </source>
</evidence>
<reference evidence="2" key="2">
    <citation type="journal article" date="2014" name="Int. J. Syst. Evol. Microbiol.">
        <title>Complete genome sequence of Corynebacterium casei LMG S-19264T (=DSM 44701T), isolated from a smear-ripened cheese.</title>
        <authorList>
            <consortium name="US DOE Joint Genome Institute (JGI-PGF)"/>
            <person name="Walter F."/>
            <person name="Albersmeier A."/>
            <person name="Kalinowski J."/>
            <person name="Ruckert C."/>
        </authorList>
    </citation>
    <scope>NUCLEOTIDE SEQUENCE</scope>
    <source>
        <strain evidence="2">CGMCC 1.8885</strain>
    </source>
</reference>
<dbReference type="InterPro" id="IPR013154">
    <property type="entry name" value="ADH-like_N"/>
</dbReference>
<dbReference type="Proteomes" id="UP000652720">
    <property type="component" value="Unassembled WGS sequence"/>
</dbReference>
<feature type="domain" description="Enoyl reductase (ER)" evidence="1">
    <location>
        <begin position="11"/>
        <end position="325"/>
    </location>
</feature>
<dbReference type="GO" id="GO:0016491">
    <property type="term" value="F:oxidoreductase activity"/>
    <property type="evidence" value="ECO:0007669"/>
    <property type="project" value="InterPro"/>
</dbReference>
<keyword evidence="4" id="KW-1185">Reference proteome</keyword>
<dbReference type="Gene3D" id="3.90.180.10">
    <property type="entry name" value="Medium-chain alcohol dehydrogenases, catalytic domain"/>
    <property type="match status" value="1"/>
</dbReference>
<dbReference type="AlphaFoldDB" id="A0AAV4KAW6"/>
<protein>
    <submittedName>
        <fullName evidence="2">Quinone oxidoreductase</fullName>
    </submittedName>
</protein>
<dbReference type="Proteomes" id="UP000630135">
    <property type="component" value="Unassembled WGS sequence"/>
</dbReference>
<dbReference type="PANTHER" id="PTHR43677">
    <property type="entry name" value="SHORT-CHAIN DEHYDROGENASE/REDUCTASE"/>
    <property type="match status" value="1"/>
</dbReference>